<feature type="compositionally biased region" description="Low complexity" evidence="1">
    <location>
        <begin position="8"/>
        <end position="25"/>
    </location>
</feature>
<protein>
    <submittedName>
        <fullName evidence="2">Uncharacterized protein</fullName>
    </submittedName>
</protein>
<accession>A0ABR1S157</accession>
<dbReference type="EMBL" id="JAQQWK010000011">
    <property type="protein sequence ID" value="KAK8023910.1"/>
    <property type="molecule type" value="Genomic_DNA"/>
</dbReference>
<evidence type="ECO:0000256" key="1">
    <source>
        <dbReference type="SAM" id="MobiDB-lite"/>
    </source>
</evidence>
<feature type="compositionally biased region" description="Basic residues" evidence="1">
    <location>
        <begin position="37"/>
        <end position="58"/>
    </location>
</feature>
<dbReference type="Proteomes" id="UP001444661">
    <property type="component" value="Unassembled WGS sequence"/>
</dbReference>
<proteinExistence type="predicted"/>
<sequence length="91" mass="11006">MPRRAARTRQQLVVQQQQHQLPGRQDLAQPPQLVDKLRRRHPRRTPVQKGQRKGRLGRRLGQQREQQLGQQKRRRMLKAQTPCQQDRHQQR</sequence>
<reference evidence="2 3" key="1">
    <citation type="submission" date="2023-01" db="EMBL/GenBank/DDBJ databases">
        <title>Analysis of 21 Apiospora genomes using comparative genomics revels a genus with tremendous synthesis potential of carbohydrate active enzymes and secondary metabolites.</title>
        <authorList>
            <person name="Sorensen T."/>
        </authorList>
    </citation>
    <scope>NUCLEOTIDE SEQUENCE [LARGE SCALE GENOMIC DNA]</scope>
    <source>
        <strain evidence="2 3">CBS 33761</strain>
    </source>
</reference>
<evidence type="ECO:0000313" key="3">
    <source>
        <dbReference type="Proteomes" id="UP001444661"/>
    </source>
</evidence>
<evidence type="ECO:0000313" key="2">
    <source>
        <dbReference type="EMBL" id="KAK8023910.1"/>
    </source>
</evidence>
<keyword evidence="3" id="KW-1185">Reference proteome</keyword>
<name>A0ABR1S157_9PEZI</name>
<comment type="caution">
    <text evidence="2">The sequence shown here is derived from an EMBL/GenBank/DDBJ whole genome shotgun (WGS) entry which is preliminary data.</text>
</comment>
<gene>
    <name evidence="2" type="ORF">PG993_011976</name>
</gene>
<feature type="compositionally biased region" description="Low complexity" evidence="1">
    <location>
        <begin position="59"/>
        <end position="70"/>
    </location>
</feature>
<organism evidence="2 3">
    <name type="scientific">Apiospora rasikravindrae</name>
    <dbReference type="NCBI Taxonomy" id="990691"/>
    <lineage>
        <taxon>Eukaryota</taxon>
        <taxon>Fungi</taxon>
        <taxon>Dikarya</taxon>
        <taxon>Ascomycota</taxon>
        <taxon>Pezizomycotina</taxon>
        <taxon>Sordariomycetes</taxon>
        <taxon>Xylariomycetidae</taxon>
        <taxon>Amphisphaeriales</taxon>
        <taxon>Apiosporaceae</taxon>
        <taxon>Apiospora</taxon>
    </lineage>
</organism>
<feature type="region of interest" description="Disordered" evidence="1">
    <location>
        <begin position="1"/>
        <end position="91"/>
    </location>
</feature>